<evidence type="ECO:0000256" key="4">
    <source>
        <dbReference type="ARBA" id="ARBA00022991"/>
    </source>
</evidence>
<dbReference type="Gene3D" id="3.40.50.620">
    <property type="entry name" value="HUPs"/>
    <property type="match status" value="1"/>
</dbReference>
<feature type="compositionally biased region" description="Basic and acidic residues" evidence="6">
    <location>
        <begin position="438"/>
        <end position="455"/>
    </location>
</feature>
<keyword evidence="4 5" id="KW-0157">Chromophore</keyword>
<keyword evidence="2 5" id="KW-0285">Flavoprotein</keyword>
<evidence type="ECO:0000256" key="5">
    <source>
        <dbReference type="RuleBase" id="RU004182"/>
    </source>
</evidence>
<feature type="region of interest" description="Disordered" evidence="6">
    <location>
        <begin position="161"/>
        <end position="187"/>
    </location>
</feature>
<dbReference type="PROSITE" id="PS00691">
    <property type="entry name" value="DNA_PHOTOLYASES_1_2"/>
    <property type="match status" value="1"/>
</dbReference>
<dbReference type="PANTHER" id="PTHR11455">
    <property type="entry name" value="CRYPTOCHROME"/>
    <property type="match status" value="1"/>
</dbReference>
<dbReference type="Gene3D" id="1.10.579.10">
    <property type="entry name" value="DNA Cyclobutane Dipyrimidine Photolyase, subunit A, domain 3"/>
    <property type="match status" value="1"/>
</dbReference>
<dbReference type="InterPro" id="IPR036155">
    <property type="entry name" value="Crypto/Photolyase_N_sf"/>
</dbReference>
<comment type="caution">
    <text evidence="8">The sequence shown here is derived from an EMBL/GenBank/DDBJ whole genome shotgun (WGS) entry which is preliminary data.</text>
</comment>
<accession>A0ABT9NKR2</accession>
<evidence type="ECO:0000313" key="9">
    <source>
        <dbReference type="Proteomes" id="UP001240447"/>
    </source>
</evidence>
<dbReference type="Pfam" id="PF00875">
    <property type="entry name" value="DNA_photolyase"/>
    <property type="match status" value="1"/>
</dbReference>
<feature type="domain" description="Photolyase/cryptochrome alpha/beta" evidence="7">
    <location>
        <begin position="2"/>
        <end position="132"/>
    </location>
</feature>
<keyword evidence="8" id="KW-0456">Lyase</keyword>
<dbReference type="PROSITE" id="PS51645">
    <property type="entry name" value="PHR_CRY_ALPHA_BETA"/>
    <property type="match status" value="1"/>
</dbReference>
<dbReference type="EC" id="4.1.99.3" evidence="8"/>
<dbReference type="RefSeq" id="WP_068118497.1">
    <property type="nucleotide sequence ID" value="NZ_CCXJ01000139.1"/>
</dbReference>
<evidence type="ECO:0000313" key="8">
    <source>
        <dbReference type="EMBL" id="MDP9820620.1"/>
    </source>
</evidence>
<dbReference type="InterPro" id="IPR006050">
    <property type="entry name" value="DNA_photolyase_N"/>
</dbReference>
<dbReference type="InterPro" id="IPR002081">
    <property type="entry name" value="Cryptochrome/DNA_photolyase_1"/>
</dbReference>
<reference evidence="8 9" key="1">
    <citation type="submission" date="2023-07" db="EMBL/GenBank/DDBJ databases">
        <title>Sequencing the genomes of 1000 actinobacteria strains.</title>
        <authorList>
            <person name="Klenk H.-P."/>
        </authorList>
    </citation>
    <scope>NUCLEOTIDE SEQUENCE [LARGE SCALE GENOMIC DNA]</scope>
    <source>
        <strain evidence="8 9">GD13</strain>
    </source>
</reference>
<dbReference type="InterPro" id="IPR005101">
    <property type="entry name" value="Cryptochr/Photolyase_FAD-bd"/>
</dbReference>
<keyword evidence="9" id="KW-1185">Reference proteome</keyword>
<dbReference type="InterPro" id="IPR014729">
    <property type="entry name" value="Rossmann-like_a/b/a_fold"/>
</dbReference>
<evidence type="ECO:0000256" key="1">
    <source>
        <dbReference type="ARBA" id="ARBA00001974"/>
    </source>
</evidence>
<comment type="similarity">
    <text evidence="5">Belongs to the DNA photolyase family.</text>
</comment>
<feature type="region of interest" description="Disordered" evidence="6">
    <location>
        <begin position="416"/>
        <end position="455"/>
    </location>
</feature>
<dbReference type="Pfam" id="PF03441">
    <property type="entry name" value="FAD_binding_7"/>
    <property type="match status" value="1"/>
</dbReference>
<dbReference type="EMBL" id="JAUSQM010000001">
    <property type="protein sequence ID" value="MDP9820620.1"/>
    <property type="molecule type" value="Genomic_DNA"/>
</dbReference>
<gene>
    <name evidence="8" type="ORF">J2S59_000429</name>
</gene>
<dbReference type="PROSITE" id="PS00394">
    <property type="entry name" value="DNA_PHOTOLYASES_1_1"/>
    <property type="match status" value="1"/>
</dbReference>
<evidence type="ECO:0000256" key="6">
    <source>
        <dbReference type="SAM" id="MobiDB-lite"/>
    </source>
</evidence>
<dbReference type="Proteomes" id="UP001240447">
    <property type="component" value="Unassembled WGS sequence"/>
</dbReference>
<comment type="cofactor">
    <cofactor evidence="1">
        <name>FAD</name>
        <dbReference type="ChEBI" id="CHEBI:57692"/>
    </cofactor>
</comment>
<dbReference type="Gene3D" id="1.25.40.80">
    <property type="match status" value="1"/>
</dbReference>
<keyword evidence="3 5" id="KW-0274">FAD</keyword>
<dbReference type="SUPFAM" id="SSF48173">
    <property type="entry name" value="Cryptochrome/photolyase FAD-binding domain"/>
    <property type="match status" value="1"/>
</dbReference>
<name>A0ABT9NKR2_9ACTN</name>
<proteinExistence type="inferred from homology"/>
<dbReference type="PANTHER" id="PTHR11455:SF9">
    <property type="entry name" value="CRYPTOCHROME CIRCADIAN CLOCK 5 ISOFORM X1"/>
    <property type="match status" value="1"/>
</dbReference>
<dbReference type="InterPro" id="IPR018394">
    <property type="entry name" value="DNA_photolyase_1_CS_C"/>
</dbReference>
<evidence type="ECO:0000256" key="3">
    <source>
        <dbReference type="ARBA" id="ARBA00022827"/>
    </source>
</evidence>
<organism evidence="8 9">
    <name type="scientific">Nocardioides massiliensis</name>
    <dbReference type="NCBI Taxonomy" id="1325935"/>
    <lineage>
        <taxon>Bacteria</taxon>
        <taxon>Bacillati</taxon>
        <taxon>Actinomycetota</taxon>
        <taxon>Actinomycetes</taxon>
        <taxon>Propionibacteriales</taxon>
        <taxon>Nocardioidaceae</taxon>
        <taxon>Nocardioides</taxon>
    </lineage>
</organism>
<dbReference type="PRINTS" id="PR00147">
    <property type="entry name" value="DNAPHOTLYASE"/>
</dbReference>
<sequence length="455" mass="50443">MAPSVFWFRRDLRLQDNPALLAAAAAAAGDDGVVPLFVVDPSLWGPAGRTRRAYLSASLRALDAALQDRGGRLVVRAGDPVQVVTDVAREVGAASVHASSDFGPYGRERDTRVADALATHGIPLERLGSPYAVAPGTLQTGSGSPYQIFTPFARAWHDHGWREPAEAPPDSTRWASVTGRGFPDEAPPDGLELPDAGEDAAHQRWQEFLERVADYATDRDRPGVDGTSRMSPHLKWGEIHPRTLLADLARLRSEGAATYRTELAWRDFYADVLWHRPDSARDYYKSELAAMAYDDPDGELFAAWAEGRTGYPIVDAGMRQLRAVGWMHNRVRMITASFLVKDLHIEWQHGARHFMRWLADADLSSNQHGWQWTAGSGTDASPYFRVFNPTTQGKKFDPDGSYVRRWVPELADVDDRHVHDPSAAPGGPPAGYPAPVVDHAEERREALARYEEVRR</sequence>
<protein>
    <submittedName>
        <fullName evidence="8">Deoxyribodipyrimidine photo-lyase</fullName>
        <ecNumber evidence="8">4.1.99.3</ecNumber>
    </submittedName>
</protein>
<evidence type="ECO:0000259" key="7">
    <source>
        <dbReference type="PROSITE" id="PS51645"/>
    </source>
</evidence>
<dbReference type="InterPro" id="IPR036134">
    <property type="entry name" value="Crypto/Photolyase_FAD-like_sf"/>
</dbReference>
<dbReference type="GO" id="GO:0003904">
    <property type="term" value="F:deoxyribodipyrimidine photo-lyase activity"/>
    <property type="evidence" value="ECO:0007669"/>
    <property type="project" value="UniProtKB-EC"/>
</dbReference>
<dbReference type="SUPFAM" id="SSF52425">
    <property type="entry name" value="Cryptochrome/photolyase, N-terminal domain"/>
    <property type="match status" value="1"/>
</dbReference>
<evidence type="ECO:0000256" key="2">
    <source>
        <dbReference type="ARBA" id="ARBA00022630"/>
    </source>
</evidence>